<proteinExistence type="predicted"/>
<evidence type="ECO:0000313" key="2">
    <source>
        <dbReference type="EMBL" id="GAA4581975.1"/>
    </source>
</evidence>
<dbReference type="Proteomes" id="UP001500307">
    <property type="component" value="Unassembled WGS sequence"/>
</dbReference>
<name>A0ABP8T7I5_9ACTN</name>
<sequence length="228" mass="24569">MGFGGATGLRLKDGVGDSDGLGLAEAAATDGEPSGGSITDPDVGRSRYFPVVMTNGVGRVSTADEEARFGGLVESAWATCGPEPAHLRQALVGRDPAADDDNGSLYALEAWMDRFLAQLRRLCADLSSAELTDMDRVVERKLYDLDRQEIHEHTDGSDDGFLYCRGFIVAAGQEFYNAVHADPAMAVMDAECEAMCYFFAHLHNERFGRYPDTGSGISRESGRNSGGW</sequence>
<organism evidence="2 3">
    <name type="scientific">Micromonospora coerulea</name>
    <dbReference type="NCBI Taxonomy" id="47856"/>
    <lineage>
        <taxon>Bacteria</taxon>
        <taxon>Bacillati</taxon>
        <taxon>Actinomycetota</taxon>
        <taxon>Actinomycetes</taxon>
        <taxon>Micromonosporales</taxon>
        <taxon>Micromonosporaceae</taxon>
        <taxon>Micromonospora</taxon>
    </lineage>
</organism>
<evidence type="ECO:0000259" key="1">
    <source>
        <dbReference type="Pfam" id="PF14024"/>
    </source>
</evidence>
<dbReference type="RefSeq" id="WP_346125692.1">
    <property type="nucleotide sequence ID" value="NZ_BAABGU010000112.1"/>
</dbReference>
<dbReference type="Pfam" id="PF14024">
    <property type="entry name" value="DUF4240"/>
    <property type="match status" value="1"/>
</dbReference>
<dbReference type="InterPro" id="IPR025334">
    <property type="entry name" value="DUF4240"/>
</dbReference>
<accession>A0ABP8T7I5</accession>
<protein>
    <recommendedName>
        <fullName evidence="1">DUF4240 domain-containing protein</fullName>
    </recommendedName>
</protein>
<gene>
    <name evidence="2" type="ORF">GCM10023176_62810</name>
</gene>
<comment type="caution">
    <text evidence="2">The sequence shown here is derived from an EMBL/GenBank/DDBJ whole genome shotgun (WGS) entry which is preliminary data.</text>
</comment>
<evidence type="ECO:0000313" key="3">
    <source>
        <dbReference type="Proteomes" id="UP001500307"/>
    </source>
</evidence>
<feature type="domain" description="DUF4240" evidence="1">
    <location>
        <begin position="113"/>
        <end position="184"/>
    </location>
</feature>
<reference evidence="3" key="1">
    <citation type="journal article" date="2019" name="Int. J. Syst. Evol. Microbiol.">
        <title>The Global Catalogue of Microorganisms (GCM) 10K type strain sequencing project: providing services to taxonomists for standard genome sequencing and annotation.</title>
        <authorList>
            <consortium name="The Broad Institute Genomics Platform"/>
            <consortium name="The Broad Institute Genome Sequencing Center for Infectious Disease"/>
            <person name="Wu L."/>
            <person name="Ma J."/>
        </authorList>
    </citation>
    <scope>NUCLEOTIDE SEQUENCE [LARGE SCALE GENOMIC DNA]</scope>
    <source>
        <strain evidence="3">JCM 3175</strain>
    </source>
</reference>
<keyword evidence="3" id="KW-1185">Reference proteome</keyword>
<dbReference type="EMBL" id="BAABGU010000112">
    <property type="protein sequence ID" value="GAA4581975.1"/>
    <property type="molecule type" value="Genomic_DNA"/>
</dbReference>